<evidence type="ECO:0000259" key="9">
    <source>
        <dbReference type="Pfam" id="PF00137"/>
    </source>
</evidence>
<dbReference type="CDD" id="cd18120">
    <property type="entry name" value="ATP-synt_Vo_Ao_c"/>
    <property type="match status" value="1"/>
</dbReference>
<protein>
    <submittedName>
        <fullName evidence="10">ATP synthase subunit C</fullName>
    </submittedName>
</protein>
<evidence type="ECO:0000256" key="4">
    <source>
        <dbReference type="ARBA" id="ARBA00022692"/>
    </source>
</evidence>
<comment type="caution">
    <text evidence="8">Lacks conserved residue(s) required for the propagation of feature annotation.</text>
</comment>
<evidence type="ECO:0000256" key="8">
    <source>
        <dbReference type="RuleBase" id="RU363060"/>
    </source>
</evidence>
<comment type="similarity">
    <text evidence="2 8">Belongs to the V-ATPase proteolipid subunit family.</text>
</comment>
<comment type="caution">
    <text evidence="10">The sequence shown here is derived from an EMBL/GenBank/DDBJ whole genome shotgun (WGS) entry which is preliminary data.</text>
</comment>
<keyword evidence="6 8" id="KW-0406">Ion transport</keyword>
<gene>
    <name evidence="10" type="ORF">ABC977_13525</name>
</gene>
<evidence type="ECO:0000256" key="1">
    <source>
        <dbReference type="ARBA" id="ARBA00004141"/>
    </source>
</evidence>
<dbReference type="PRINTS" id="PR00122">
    <property type="entry name" value="VACATPASE"/>
</dbReference>
<keyword evidence="4 8" id="KW-0812">Transmembrane</keyword>
<feature type="transmembrane region" description="Helical" evidence="8">
    <location>
        <begin position="50"/>
        <end position="82"/>
    </location>
</feature>
<dbReference type="Proteomes" id="UP001564408">
    <property type="component" value="Unassembled WGS sequence"/>
</dbReference>
<dbReference type="SUPFAM" id="SSF81333">
    <property type="entry name" value="F1F0 ATP synthase subunit C"/>
    <property type="match status" value="1"/>
</dbReference>
<evidence type="ECO:0000256" key="5">
    <source>
        <dbReference type="ARBA" id="ARBA00022989"/>
    </source>
</evidence>
<organism evidence="10 11">
    <name type="scientific">Thioalkalicoccus limnaeus</name>
    <dbReference type="NCBI Taxonomy" id="120681"/>
    <lineage>
        <taxon>Bacteria</taxon>
        <taxon>Pseudomonadati</taxon>
        <taxon>Pseudomonadota</taxon>
        <taxon>Gammaproteobacteria</taxon>
        <taxon>Chromatiales</taxon>
        <taxon>Chromatiaceae</taxon>
        <taxon>Thioalkalicoccus</taxon>
    </lineage>
</organism>
<keyword evidence="11" id="KW-1185">Reference proteome</keyword>
<evidence type="ECO:0000256" key="6">
    <source>
        <dbReference type="ARBA" id="ARBA00023065"/>
    </source>
</evidence>
<proteinExistence type="inferred from homology"/>
<comment type="subcellular location">
    <subcellularLocation>
        <location evidence="1">Membrane</location>
        <topology evidence="1">Multi-pass membrane protein</topology>
    </subcellularLocation>
</comment>
<feature type="domain" description="V-ATPase proteolipid subunit C-like" evidence="9">
    <location>
        <begin position="56"/>
        <end position="115"/>
    </location>
</feature>
<dbReference type="Gene3D" id="1.20.120.610">
    <property type="entry name" value="lithium bound rotor ring of v- atpase"/>
    <property type="match status" value="1"/>
</dbReference>
<dbReference type="InterPro" id="IPR035921">
    <property type="entry name" value="F/V-ATP_Csub_sf"/>
</dbReference>
<sequence length="120" mass="12024">MSRQASSILWVLLGLTLVTGLATLVLWYAPTVVAEDAAVGLAATAVDPGVLRWGFIAAALATGLAALGAAYAVAVIGAAAVGALTEKPELFGRVIILVGLAEGIAIYGVIVSVLILNRLG</sequence>
<evidence type="ECO:0000256" key="3">
    <source>
        <dbReference type="ARBA" id="ARBA00022448"/>
    </source>
</evidence>
<dbReference type="InterPro" id="IPR000245">
    <property type="entry name" value="ATPase_proteolipid_csu"/>
</dbReference>
<dbReference type="InterPro" id="IPR002379">
    <property type="entry name" value="ATPase_proteolipid_c-like_dom"/>
</dbReference>
<keyword evidence="3 8" id="KW-0813">Transport</keyword>
<evidence type="ECO:0000256" key="2">
    <source>
        <dbReference type="ARBA" id="ARBA00007296"/>
    </source>
</evidence>
<keyword evidence="5 8" id="KW-1133">Transmembrane helix</keyword>
<dbReference type="Pfam" id="PF00137">
    <property type="entry name" value="ATP-synt_C"/>
    <property type="match status" value="1"/>
</dbReference>
<dbReference type="EMBL" id="JBDKXB010000021">
    <property type="protein sequence ID" value="MEY6433423.1"/>
    <property type="molecule type" value="Genomic_DNA"/>
</dbReference>
<feature type="transmembrane region" description="Helical" evidence="8">
    <location>
        <begin position="94"/>
        <end position="116"/>
    </location>
</feature>
<reference evidence="10 11" key="1">
    <citation type="submission" date="2024-05" db="EMBL/GenBank/DDBJ databases">
        <title>Genome Sequence and Characterization of the New Strain Purple Sulfur Bacterium of Genus Thioalkalicoccus.</title>
        <authorList>
            <person name="Bryantseva I.A."/>
            <person name="Kyndt J.A."/>
            <person name="Imhoff J.F."/>
        </authorList>
    </citation>
    <scope>NUCLEOTIDE SEQUENCE [LARGE SCALE GENOMIC DNA]</scope>
    <source>
        <strain evidence="10 11">Um2</strain>
    </source>
</reference>
<evidence type="ECO:0000313" key="10">
    <source>
        <dbReference type="EMBL" id="MEY6433423.1"/>
    </source>
</evidence>
<evidence type="ECO:0000313" key="11">
    <source>
        <dbReference type="Proteomes" id="UP001564408"/>
    </source>
</evidence>
<evidence type="ECO:0000256" key="7">
    <source>
        <dbReference type="ARBA" id="ARBA00023136"/>
    </source>
</evidence>
<keyword evidence="7 8" id="KW-0472">Membrane</keyword>
<dbReference type="RefSeq" id="WP_369667806.1">
    <property type="nucleotide sequence ID" value="NZ_JBDKXB010000021.1"/>
</dbReference>
<name>A0ABV4BJD5_9GAMM</name>
<accession>A0ABV4BJD5</accession>